<evidence type="ECO:0000313" key="1">
    <source>
        <dbReference type="EMBL" id="AEK98462.1"/>
    </source>
</evidence>
<dbReference type="KEGG" id="vg:15486134"/>
<reference evidence="1 2" key="1">
    <citation type="journal article" date="2011" name="PLoS Pathog.">
        <title>Cross-species transmission of a novel adenovirus associated with a fulminant pneumonia outbreak in a new world monkey colony.</title>
        <authorList>
            <person name="Chen E.C."/>
            <person name="Yagi S."/>
            <person name="Kelly K.R."/>
            <person name="Mendoza S.P."/>
            <person name="Maninger N."/>
            <person name="Rosenthal A."/>
            <person name="Spinner A."/>
            <person name="Bales K.L."/>
            <person name="Schnurr D.P."/>
            <person name="Lerche N.W."/>
            <person name="Chiu C.Y."/>
        </authorList>
    </citation>
    <scope>NUCLEOTIDE SEQUENCE [LARGE SCALE GENOMIC DNA]</scope>
</reference>
<dbReference type="EMBL" id="HQ913600">
    <property type="protein sequence ID" value="AEK98462.1"/>
    <property type="molecule type" value="Genomic_DNA"/>
</dbReference>
<name>G0ZAJ1_9ADEN</name>
<protein>
    <submittedName>
        <fullName evidence="1">E3 12.5K</fullName>
    </submittedName>
</protein>
<dbReference type="OrthoDB" id="18141at10239"/>
<organism evidence="1 2">
    <name type="scientific">titi monkey adenovirus 1</name>
    <dbReference type="NCBI Taxonomy" id="3123084"/>
    <lineage>
        <taxon>Viruses</taxon>
        <taxon>Varidnaviria</taxon>
        <taxon>Bamfordvirae</taxon>
        <taxon>Preplasmiviricota</taxon>
        <taxon>Polisuviricotina</taxon>
        <taxon>Pharingeaviricetes</taxon>
        <taxon>Rowavirales</taxon>
        <taxon>Adenoviridae</taxon>
        <taxon>Mastadenovirus</taxon>
        <taxon>Mastadenovirus simuli</taxon>
        <taxon>Platyrrhini mastadenovirus A</taxon>
    </lineage>
</organism>
<keyword evidence="2" id="KW-1185">Reference proteome</keyword>
<dbReference type="RefSeq" id="YP_007518329.1">
    <property type="nucleotide sequence ID" value="NC_020487.1"/>
</dbReference>
<accession>G0ZAJ1</accession>
<proteinExistence type="predicted"/>
<sequence length="114" mass="13002">MTDGDLEAEVEKARLRHLVHCRRPRCYARDLLLLEGFFYPPNHPEGPAHGLRLTVPETQRSRLDNFFTGRPLLVETTHGPVTLSVTCICAATQLHEELFERLCTIFNTSTCPQQ</sequence>
<evidence type="ECO:0000313" key="2">
    <source>
        <dbReference type="Proteomes" id="UP000121920"/>
    </source>
</evidence>
<dbReference type="InterPro" id="IPR007912">
    <property type="entry name" value="Adeno_E3A"/>
</dbReference>
<dbReference type="GeneID" id="15486134"/>
<dbReference type="Proteomes" id="UP000121920">
    <property type="component" value="Segment"/>
</dbReference>
<dbReference type="Pfam" id="PF05248">
    <property type="entry name" value="Adeno_E3A"/>
    <property type="match status" value="1"/>
</dbReference>